<accession>A0A2I2G179</accession>
<dbReference type="Proteomes" id="UP000234275">
    <property type="component" value="Unassembled WGS sequence"/>
</dbReference>
<reference evidence="4 5" key="1">
    <citation type="submission" date="2016-12" db="EMBL/GenBank/DDBJ databases">
        <title>The genomes of Aspergillus section Nigri reveals drivers in fungal speciation.</title>
        <authorList>
            <consortium name="DOE Joint Genome Institute"/>
            <person name="Vesth T.C."/>
            <person name="Nybo J."/>
            <person name="Theobald S."/>
            <person name="Brandl J."/>
            <person name="Frisvad J.C."/>
            <person name="Nielsen K.F."/>
            <person name="Lyhne E.K."/>
            <person name="Kogle M.E."/>
            <person name="Kuo A."/>
            <person name="Riley R."/>
            <person name="Clum A."/>
            <person name="Nolan M."/>
            <person name="Lipzen A."/>
            <person name="Salamov A."/>
            <person name="Henrissat B."/>
            <person name="Wiebenga A."/>
            <person name="De Vries R.P."/>
            <person name="Grigoriev I.V."/>
            <person name="Mortensen U.H."/>
            <person name="Andersen M.R."/>
            <person name="Baker S.E."/>
        </authorList>
    </citation>
    <scope>NUCLEOTIDE SEQUENCE [LARGE SCALE GENOMIC DNA]</scope>
    <source>
        <strain evidence="4 5">IBT 23096</strain>
    </source>
</reference>
<evidence type="ECO:0008006" key="6">
    <source>
        <dbReference type="Google" id="ProtNLM"/>
    </source>
</evidence>
<evidence type="ECO:0000313" key="5">
    <source>
        <dbReference type="Proteomes" id="UP000234275"/>
    </source>
</evidence>
<feature type="domain" description="Apiosidase-like catalytic" evidence="3">
    <location>
        <begin position="31"/>
        <end position="398"/>
    </location>
</feature>
<proteinExistence type="predicted"/>
<dbReference type="OrthoDB" id="2581507at2759"/>
<dbReference type="InterPro" id="IPR024749">
    <property type="entry name" value="Collagen-bd_put"/>
</dbReference>
<dbReference type="Gene3D" id="3.20.20.80">
    <property type="entry name" value="Glycosidases"/>
    <property type="match status" value="1"/>
</dbReference>
<dbReference type="PANTHER" id="PTHR37836:SF2">
    <property type="entry name" value="DUF4038 DOMAIN-CONTAINING PROTEIN"/>
    <property type="match status" value="1"/>
</dbReference>
<feature type="domain" description="Putative collagen-binding" evidence="2">
    <location>
        <begin position="411"/>
        <end position="506"/>
    </location>
</feature>
<evidence type="ECO:0000256" key="1">
    <source>
        <dbReference type="SAM" id="SignalP"/>
    </source>
</evidence>
<evidence type="ECO:0000259" key="3">
    <source>
        <dbReference type="Pfam" id="PF13204"/>
    </source>
</evidence>
<feature type="chain" id="PRO_5014182450" description="DUF4038 domain-containing protein" evidence="1">
    <location>
        <begin position="19"/>
        <end position="510"/>
    </location>
</feature>
<dbReference type="STRING" id="1392250.A0A2I2G179"/>
<sequence>MKCITLTTLYLCSELSYASWSPPPEYALYTSANGHFFQLSDGSPFFWQADTAWTLMTRLNYTETELYLADRASKGFNIVEAIGPSSDGLDGQNRQGDLAFIDMDVHHPNEAYWTYVDSVVELAWKRHGIRVALFPAWGNYVHNSENVAGPLNTSNAGVLGEFIGKRYPYLPKILFGDINPTWQNKTQVKAEYADGGVPSDYETIDWLPVYDALAEGIIRGEKAVIRNSTDSADYAPLISLHNQNQWFSGAPLALASSEAGHRSWLTFDIAQSGHSDYPPNPPINWWNCRRGYETVELMYAVGETRPGKKRPALDNEPHYEGRYNNARDWLPVWNASDVRVGTWQTVFSGAAGAVYGADMVWQMYNPSLSESNGGGPAIPWYEAINLPGSEQIQFVKKAVFDRGNSSFFDRVPAPEIIVGNAGANDKKTKALRDSNGSWIMVYTPTGKPFSIDTKDIKGCDVNARWYDPLSGHYIEMAYTQCENNTTIREFRPPKADTHDDWALVLESNIS</sequence>
<evidence type="ECO:0000259" key="2">
    <source>
        <dbReference type="Pfam" id="PF12904"/>
    </source>
</evidence>
<gene>
    <name evidence="4" type="ORF">P170DRAFT_477509</name>
</gene>
<feature type="signal peptide" evidence="1">
    <location>
        <begin position="1"/>
        <end position="18"/>
    </location>
</feature>
<dbReference type="GeneID" id="36561177"/>
<comment type="caution">
    <text evidence="4">The sequence shown here is derived from an EMBL/GenBank/DDBJ whole genome shotgun (WGS) entry which is preliminary data.</text>
</comment>
<dbReference type="PANTHER" id="PTHR37836">
    <property type="entry name" value="LMO1036 PROTEIN"/>
    <property type="match status" value="1"/>
</dbReference>
<dbReference type="InterPro" id="IPR025277">
    <property type="entry name" value="Apiosidase-like_cat_dom"/>
</dbReference>
<protein>
    <recommendedName>
        <fullName evidence="6">DUF4038 domain-containing protein</fullName>
    </recommendedName>
</protein>
<keyword evidence="5" id="KW-1185">Reference proteome</keyword>
<keyword evidence="1" id="KW-0732">Signal</keyword>
<organism evidence="4 5">
    <name type="scientific">Aspergillus steynii IBT 23096</name>
    <dbReference type="NCBI Taxonomy" id="1392250"/>
    <lineage>
        <taxon>Eukaryota</taxon>
        <taxon>Fungi</taxon>
        <taxon>Dikarya</taxon>
        <taxon>Ascomycota</taxon>
        <taxon>Pezizomycotina</taxon>
        <taxon>Eurotiomycetes</taxon>
        <taxon>Eurotiomycetidae</taxon>
        <taxon>Eurotiales</taxon>
        <taxon>Aspergillaceae</taxon>
        <taxon>Aspergillus</taxon>
        <taxon>Aspergillus subgen. Circumdati</taxon>
    </lineage>
</organism>
<evidence type="ECO:0000313" key="4">
    <source>
        <dbReference type="EMBL" id="PLB46633.1"/>
    </source>
</evidence>
<dbReference type="EMBL" id="MSFO01000006">
    <property type="protein sequence ID" value="PLB46633.1"/>
    <property type="molecule type" value="Genomic_DNA"/>
</dbReference>
<dbReference type="AlphaFoldDB" id="A0A2I2G179"/>
<dbReference type="VEuPathDB" id="FungiDB:P170DRAFT_477509"/>
<dbReference type="Pfam" id="PF13204">
    <property type="entry name" value="Apiosidase"/>
    <property type="match status" value="1"/>
</dbReference>
<dbReference type="Pfam" id="PF12904">
    <property type="entry name" value="Collagen_bind_2"/>
    <property type="match status" value="1"/>
</dbReference>
<dbReference type="RefSeq" id="XP_024701935.1">
    <property type="nucleotide sequence ID" value="XM_024853479.1"/>
</dbReference>
<name>A0A2I2G179_9EURO</name>